<sequence length="239" mass="27464">MPNTDRPRMKVYHQKIARRALTEISAFPARYTNFTTFLASLKVNAQRVARNYNPYIHLPAKMTVSFQETLDMPNAIRVHIGPNDTDLYDSKNWREILEARYGKANVSSTTVANKDDRMIHMAGKRHPVTQVVYDGRGFPIFDAHSAADLHIPVAIASQKGKDKQHYEAATRELKAMIHSGKVDCSRFTAAQLQDIEKERQKITDYTWHHHQDFARMQLVKTFEHSKTGHLGGSKMWFGR</sequence>
<reference evidence="1" key="1">
    <citation type="submission" date="2023-07" db="EMBL/GenBank/DDBJ databases">
        <title>Sorghum-associated microbial communities from plants grown in Nebraska, USA.</title>
        <authorList>
            <person name="Schachtman D."/>
        </authorList>
    </citation>
    <scope>NUCLEOTIDE SEQUENCE</scope>
    <source>
        <strain evidence="1">BE330</strain>
    </source>
</reference>
<evidence type="ECO:0000313" key="2">
    <source>
        <dbReference type="Proteomes" id="UP001185331"/>
    </source>
</evidence>
<dbReference type="Pfam" id="PF12639">
    <property type="entry name" value="Colicin-DNase"/>
    <property type="match status" value="1"/>
</dbReference>
<dbReference type="AlphaFoldDB" id="A0AAE3XG66"/>
<name>A0AAE3XG66_9DEIO</name>
<protein>
    <submittedName>
        <fullName evidence="1">Uncharacterized protein</fullName>
    </submittedName>
</protein>
<gene>
    <name evidence="1" type="ORF">J2Y00_005172</name>
</gene>
<dbReference type="RefSeq" id="WP_309859670.1">
    <property type="nucleotide sequence ID" value="NZ_JAVDQJ010000043.1"/>
</dbReference>
<evidence type="ECO:0000313" key="1">
    <source>
        <dbReference type="EMBL" id="MDR6221535.1"/>
    </source>
</evidence>
<organism evidence="1 2">
    <name type="scientific">Deinococcus soli</name>
    <name type="common">ex Cha et al. 2016</name>
    <dbReference type="NCBI Taxonomy" id="1309411"/>
    <lineage>
        <taxon>Bacteria</taxon>
        <taxon>Thermotogati</taxon>
        <taxon>Deinococcota</taxon>
        <taxon>Deinococci</taxon>
        <taxon>Deinococcales</taxon>
        <taxon>Deinococcaceae</taxon>
        <taxon>Deinococcus</taxon>
    </lineage>
</organism>
<accession>A0AAE3XG66</accession>
<proteinExistence type="predicted"/>
<comment type="caution">
    <text evidence="1">The sequence shown here is derived from an EMBL/GenBank/DDBJ whole genome shotgun (WGS) entry which is preliminary data.</text>
</comment>
<dbReference type="Proteomes" id="UP001185331">
    <property type="component" value="Unassembled WGS sequence"/>
</dbReference>
<dbReference type="EMBL" id="JAVDQK010000044">
    <property type="protein sequence ID" value="MDR6221535.1"/>
    <property type="molecule type" value="Genomic_DNA"/>
</dbReference>